<organism evidence="5 6">
    <name type="scientific">Paenibacillus oceani</name>
    <dbReference type="NCBI Taxonomy" id="2772510"/>
    <lineage>
        <taxon>Bacteria</taxon>
        <taxon>Bacillati</taxon>
        <taxon>Bacillota</taxon>
        <taxon>Bacilli</taxon>
        <taxon>Bacillales</taxon>
        <taxon>Paenibacillaceae</taxon>
        <taxon>Paenibacillus</taxon>
    </lineage>
</organism>
<keyword evidence="3" id="KW-0804">Transcription</keyword>
<keyword evidence="1" id="KW-0805">Transcription regulation</keyword>
<dbReference type="PRINTS" id="PR00032">
    <property type="entry name" value="HTHARAC"/>
</dbReference>
<feature type="domain" description="HTH araC/xylS-type" evidence="4">
    <location>
        <begin position="180"/>
        <end position="278"/>
    </location>
</feature>
<evidence type="ECO:0000313" key="5">
    <source>
        <dbReference type="EMBL" id="MBD2861670.1"/>
    </source>
</evidence>
<dbReference type="EMBL" id="JACXJA010000006">
    <property type="protein sequence ID" value="MBD2861670.1"/>
    <property type="molecule type" value="Genomic_DNA"/>
</dbReference>
<dbReference type="SUPFAM" id="SSF51182">
    <property type="entry name" value="RmlC-like cupins"/>
    <property type="match status" value="1"/>
</dbReference>
<reference evidence="5" key="1">
    <citation type="submission" date="2020-09" db="EMBL/GenBank/DDBJ databases">
        <title>A novel bacterium of genus Paenibacillus, isolated from South China Sea.</title>
        <authorList>
            <person name="Huang H."/>
            <person name="Mo K."/>
            <person name="Hu Y."/>
        </authorList>
    </citation>
    <scope>NUCLEOTIDE SEQUENCE</scope>
    <source>
        <strain evidence="5">IB182363</strain>
    </source>
</reference>
<dbReference type="SUPFAM" id="SSF46689">
    <property type="entry name" value="Homeodomain-like"/>
    <property type="match status" value="2"/>
</dbReference>
<dbReference type="SMART" id="SM00342">
    <property type="entry name" value="HTH_ARAC"/>
    <property type="match status" value="1"/>
</dbReference>
<dbReference type="Gene3D" id="1.10.10.60">
    <property type="entry name" value="Homeodomain-like"/>
    <property type="match status" value="2"/>
</dbReference>
<dbReference type="InterPro" id="IPR018060">
    <property type="entry name" value="HTH_AraC"/>
</dbReference>
<keyword evidence="2" id="KW-0238">DNA-binding</keyword>
<evidence type="ECO:0000256" key="2">
    <source>
        <dbReference type="ARBA" id="ARBA00023125"/>
    </source>
</evidence>
<comment type="caution">
    <text evidence="5">The sequence shown here is derived from an EMBL/GenBank/DDBJ whole genome shotgun (WGS) entry which is preliminary data.</text>
</comment>
<proteinExistence type="predicted"/>
<keyword evidence="6" id="KW-1185">Reference proteome</keyword>
<dbReference type="InterPro" id="IPR050204">
    <property type="entry name" value="AraC_XylS_family_regulators"/>
</dbReference>
<dbReference type="InterPro" id="IPR009057">
    <property type="entry name" value="Homeodomain-like_sf"/>
</dbReference>
<gene>
    <name evidence="5" type="ORF">IDH45_06645</name>
</gene>
<dbReference type="AlphaFoldDB" id="A0A927C970"/>
<dbReference type="GO" id="GO:0043565">
    <property type="term" value="F:sequence-specific DNA binding"/>
    <property type="evidence" value="ECO:0007669"/>
    <property type="project" value="InterPro"/>
</dbReference>
<dbReference type="Pfam" id="PF12833">
    <property type="entry name" value="HTH_18"/>
    <property type="match status" value="1"/>
</dbReference>
<dbReference type="PANTHER" id="PTHR46796:SF2">
    <property type="entry name" value="TRANSCRIPTIONAL REGULATORY PROTEIN"/>
    <property type="match status" value="1"/>
</dbReference>
<dbReference type="PANTHER" id="PTHR46796">
    <property type="entry name" value="HTH-TYPE TRANSCRIPTIONAL ACTIVATOR RHAS-RELATED"/>
    <property type="match status" value="1"/>
</dbReference>
<dbReference type="InterPro" id="IPR018062">
    <property type="entry name" value="HTH_AraC-typ_CS"/>
</dbReference>
<dbReference type="InterPro" id="IPR011051">
    <property type="entry name" value="RmlC_Cupin_sf"/>
</dbReference>
<dbReference type="InterPro" id="IPR020449">
    <property type="entry name" value="Tscrpt_reg_AraC-type_HTH"/>
</dbReference>
<dbReference type="PROSITE" id="PS00041">
    <property type="entry name" value="HTH_ARAC_FAMILY_1"/>
    <property type="match status" value="1"/>
</dbReference>
<evidence type="ECO:0000259" key="4">
    <source>
        <dbReference type="PROSITE" id="PS01124"/>
    </source>
</evidence>
<name>A0A927C970_9BACL</name>
<evidence type="ECO:0000256" key="3">
    <source>
        <dbReference type="ARBA" id="ARBA00023163"/>
    </source>
</evidence>
<dbReference type="Proteomes" id="UP000639396">
    <property type="component" value="Unassembled WGS sequence"/>
</dbReference>
<accession>A0A927C970</accession>
<evidence type="ECO:0000256" key="1">
    <source>
        <dbReference type="ARBA" id="ARBA00023015"/>
    </source>
</evidence>
<dbReference type="GO" id="GO:0003700">
    <property type="term" value="F:DNA-binding transcription factor activity"/>
    <property type="evidence" value="ECO:0007669"/>
    <property type="project" value="InterPro"/>
</dbReference>
<evidence type="ECO:0000313" key="6">
    <source>
        <dbReference type="Proteomes" id="UP000639396"/>
    </source>
</evidence>
<sequence length="281" mass="32115">MNATALERWLPKTDNVMYWKQKERFLFEVDTHYKWMMFAVESGSFRYEIGEEKGIAERGDLVFCPPFVPFGRTVVRPLTFFVFNFSLEDGSSPAGSEETGACSVGAGTVAPSGLPAGKVTIRDHNRLFSDFDYLRAVWDLHEEPYMNRKQYLLQDIWRLYSWEAGEGRLSGDAKRDPLMEHAGQIIRERAHEPFSLKELAGQLGLSPVQLTRRFSASQHTTPGAYLTSIRLNRARALLVETDLTLDDIARRCGYDNGFYFSRAFSAKMGMPPSRYRQANRL</sequence>
<dbReference type="PROSITE" id="PS01124">
    <property type="entry name" value="HTH_ARAC_FAMILY_2"/>
    <property type="match status" value="1"/>
</dbReference>
<protein>
    <submittedName>
        <fullName evidence="5">Helix-turn-helix transcriptional regulator</fullName>
    </submittedName>
</protein>
<dbReference type="RefSeq" id="WP_190925863.1">
    <property type="nucleotide sequence ID" value="NZ_JACXJA010000006.1"/>
</dbReference>